<evidence type="ECO:0000313" key="2">
    <source>
        <dbReference type="EMBL" id="TGE09277.1"/>
    </source>
</evidence>
<dbReference type="PANTHER" id="PTHR48075:SF5">
    <property type="entry name" value="3-HYDROXYBUTYRYL-COA DEHYDROGENASE"/>
    <property type="match status" value="1"/>
</dbReference>
<dbReference type="SUPFAM" id="SSF48179">
    <property type="entry name" value="6-phosphogluconate dehydrogenase C-terminal domain-like"/>
    <property type="match status" value="1"/>
</dbReference>
<organism evidence="2 3">
    <name type="scientific">Hymenobacter fodinae</name>
    <dbReference type="NCBI Taxonomy" id="2510796"/>
    <lineage>
        <taxon>Bacteria</taxon>
        <taxon>Pseudomonadati</taxon>
        <taxon>Bacteroidota</taxon>
        <taxon>Cytophagia</taxon>
        <taxon>Cytophagales</taxon>
        <taxon>Hymenobacteraceae</taxon>
        <taxon>Hymenobacter</taxon>
    </lineage>
</organism>
<feature type="domain" description="3-hydroxyacyl-CoA dehydrogenase C-terminal" evidence="1">
    <location>
        <begin position="137"/>
        <end position="217"/>
    </location>
</feature>
<dbReference type="GO" id="GO:0016616">
    <property type="term" value="F:oxidoreductase activity, acting on the CH-OH group of donors, NAD or NADP as acceptor"/>
    <property type="evidence" value="ECO:0007669"/>
    <property type="project" value="InterPro"/>
</dbReference>
<evidence type="ECO:0000259" key="1">
    <source>
        <dbReference type="Pfam" id="PF00725"/>
    </source>
</evidence>
<dbReference type="OrthoDB" id="2986269at2"/>
<keyword evidence="3" id="KW-1185">Reference proteome</keyword>
<accession>A0A4Z0P9D3</accession>
<sequence length="226" mass="25343">MHLFIVGGEAMEAELRAKFGVGHTYDFCDAAAPDLLTRLGAADIGFDLREWPELHYEQPRQPLFYGTHTKSLAQLFHKEIPPFGAVFGFCALPTMLNREQLEVSLFRTEDAAHLAQVCSALGTSYCLVPDRVGLLSPRLACVFLNEAFHLLQTSVASAADIELTMKLRFYAEEGPFAWANRIGLGLLYQTLEALYQDTHEDRYKPSPLLKELFLRGKSFVVPMDEA</sequence>
<dbReference type="InterPro" id="IPR006108">
    <property type="entry name" value="3HC_DH_C"/>
</dbReference>
<reference evidence="2 3" key="1">
    <citation type="submission" date="2019-04" db="EMBL/GenBank/DDBJ databases">
        <authorList>
            <person name="Feng G."/>
            <person name="Zhang J."/>
            <person name="Zhu H."/>
        </authorList>
    </citation>
    <scope>NUCLEOTIDE SEQUENCE [LARGE SCALE GENOMIC DNA]</scope>
    <source>
        <strain evidence="2 3">92R-1</strain>
    </source>
</reference>
<evidence type="ECO:0000313" key="3">
    <source>
        <dbReference type="Proteomes" id="UP000298337"/>
    </source>
</evidence>
<dbReference type="Gene3D" id="1.10.1040.10">
    <property type="entry name" value="N-(1-d-carboxylethyl)-l-norvaline Dehydrogenase, domain 2"/>
    <property type="match status" value="1"/>
</dbReference>
<dbReference type="InterPro" id="IPR008927">
    <property type="entry name" value="6-PGluconate_DH-like_C_sf"/>
</dbReference>
<comment type="caution">
    <text evidence="2">The sequence shown here is derived from an EMBL/GenBank/DDBJ whole genome shotgun (WGS) entry which is preliminary data.</text>
</comment>
<dbReference type="PANTHER" id="PTHR48075">
    <property type="entry name" value="3-HYDROXYACYL-COA DEHYDROGENASE FAMILY PROTEIN"/>
    <property type="match status" value="1"/>
</dbReference>
<dbReference type="Pfam" id="PF00725">
    <property type="entry name" value="3HCDH"/>
    <property type="match status" value="1"/>
</dbReference>
<dbReference type="InterPro" id="IPR013328">
    <property type="entry name" value="6PGD_dom2"/>
</dbReference>
<dbReference type="GO" id="GO:0006631">
    <property type="term" value="P:fatty acid metabolic process"/>
    <property type="evidence" value="ECO:0007669"/>
    <property type="project" value="InterPro"/>
</dbReference>
<protein>
    <submittedName>
        <fullName evidence="2">3-hydroxyacyl-CoA dehydrogenase</fullName>
    </submittedName>
</protein>
<dbReference type="AlphaFoldDB" id="A0A4Z0P9D3"/>
<proteinExistence type="predicted"/>
<dbReference type="RefSeq" id="WP_135429794.1">
    <property type="nucleotide sequence ID" value="NZ_SRLA01000001.1"/>
</dbReference>
<gene>
    <name evidence="2" type="ORF">EU556_00115</name>
</gene>
<name>A0A4Z0P9D3_9BACT</name>
<dbReference type="EMBL" id="SRLA01000001">
    <property type="protein sequence ID" value="TGE09277.1"/>
    <property type="molecule type" value="Genomic_DNA"/>
</dbReference>
<dbReference type="Proteomes" id="UP000298337">
    <property type="component" value="Unassembled WGS sequence"/>
</dbReference>